<proteinExistence type="predicted"/>
<evidence type="ECO:0000256" key="1">
    <source>
        <dbReference type="SAM" id="SignalP"/>
    </source>
</evidence>
<organism evidence="2 3">
    <name type="scientific">Pholiota conissans</name>
    <dbReference type="NCBI Taxonomy" id="109636"/>
    <lineage>
        <taxon>Eukaryota</taxon>
        <taxon>Fungi</taxon>
        <taxon>Dikarya</taxon>
        <taxon>Basidiomycota</taxon>
        <taxon>Agaricomycotina</taxon>
        <taxon>Agaricomycetes</taxon>
        <taxon>Agaricomycetidae</taxon>
        <taxon>Agaricales</taxon>
        <taxon>Agaricineae</taxon>
        <taxon>Strophariaceae</taxon>
        <taxon>Pholiota</taxon>
    </lineage>
</organism>
<feature type="signal peptide" evidence="1">
    <location>
        <begin position="1"/>
        <end position="28"/>
    </location>
</feature>
<dbReference type="OrthoDB" id="3255642at2759"/>
<name>A0A9P5Z8S7_9AGAR</name>
<keyword evidence="1" id="KW-0732">Signal</keyword>
<gene>
    <name evidence="2" type="ORF">BDN70DRAFT_853562</name>
</gene>
<comment type="caution">
    <text evidence="2">The sequence shown here is derived from an EMBL/GenBank/DDBJ whole genome shotgun (WGS) entry which is preliminary data.</text>
</comment>
<feature type="chain" id="PRO_5040436137" evidence="1">
    <location>
        <begin position="29"/>
        <end position="253"/>
    </location>
</feature>
<accession>A0A9P5Z8S7</accession>
<dbReference type="AlphaFoldDB" id="A0A9P5Z8S7"/>
<protein>
    <submittedName>
        <fullName evidence="2">Uncharacterized protein</fullName>
    </submittedName>
</protein>
<sequence length="253" mass="27702">MYFGLGSFSRFAASLGIAFLVQTGIVFACEGECIVSITKAFVGNYSGPVNTAMTQMANTLAARVGPYNLNNVPAISFLAPFIDEYNRRAYDYMENAIFPSYFHGKCQNPATGIDPPGCPNPDCPVVCGTPGSMIHFYPKLRYISFDATAGLVDDIAKRGSPAYKQVLKLLTSAAASSNPARRTLFRFKRFEEAEDHEHLQRREVDADQWLHPASKEFRPALAAACGGNPNAKANGLPNCSWEDSFKSYILSFP</sequence>
<evidence type="ECO:0000313" key="2">
    <source>
        <dbReference type="EMBL" id="KAF9482315.1"/>
    </source>
</evidence>
<dbReference type="EMBL" id="MU155167">
    <property type="protein sequence ID" value="KAF9482315.1"/>
    <property type="molecule type" value="Genomic_DNA"/>
</dbReference>
<dbReference type="Proteomes" id="UP000807469">
    <property type="component" value="Unassembled WGS sequence"/>
</dbReference>
<keyword evidence="3" id="KW-1185">Reference proteome</keyword>
<evidence type="ECO:0000313" key="3">
    <source>
        <dbReference type="Proteomes" id="UP000807469"/>
    </source>
</evidence>
<reference evidence="2" key="1">
    <citation type="submission" date="2020-11" db="EMBL/GenBank/DDBJ databases">
        <authorList>
            <consortium name="DOE Joint Genome Institute"/>
            <person name="Ahrendt S."/>
            <person name="Riley R."/>
            <person name="Andreopoulos W."/>
            <person name="Labutti K."/>
            <person name="Pangilinan J."/>
            <person name="Ruiz-Duenas F.J."/>
            <person name="Barrasa J.M."/>
            <person name="Sanchez-Garcia M."/>
            <person name="Camarero S."/>
            <person name="Miyauchi S."/>
            <person name="Serrano A."/>
            <person name="Linde D."/>
            <person name="Babiker R."/>
            <person name="Drula E."/>
            <person name="Ayuso-Fernandez I."/>
            <person name="Pacheco R."/>
            <person name="Padilla G."/>
            <person name="Ferreira P."/>
            <person name="Barriuso J."/>
            <person name="Kellner H."/>
            <person name="Castanera R."/>
            <person name="Alfaro M."/>
            <person name="Ramirez L."/>
            <person name="Pisabarro A.G."/>
            <person name="Kuo A."/>
            <person name="Tritt A."/>
            <person name="Lipzen A."/>
            <person name="He G."/>
            <person name="Yan M."/>
            <person name="Ng V."/>
            <person name="Cullen D."/>
            <person name="Martin F."/>
            <person name="Rosso M.-N."/>
            <person name="Henrissat B."/>
            <person name="Hibbett D."/>
            <person name="Martinez A.T."/>
            <person name="Grigoriev I.V."/>
        </authorList>
    </citation>
    <scope>NUCLEOTIDE SEQUENCE</scope>
    <source>
        <strain evidence="2">CIRM-BRFM 674</strain>
    </source>
</reference>